<evidence type="ECO:0000313" key="1">
    <source>
        <dbReference type="Proteomes" id="UP000025227"/>
    </source>
</evidence>
<dbReference type="OMA" id="ARNASCQ"/>
<reference evidence="2" key="1">
    <citation type="submission" date="2020-12" db="UniProtKB">
        <authorList>
            <consortium name="WormBaseParasite"/>
        </authorList>
    </citation>
    <scope>IDENTIFICATION</scope>
    <source>
        <strain evidence="2">MHco3</strain>
    </source>
</reference>
<dbReference type="Proteomes" id="UP000025227">
    <property type="component" value="Unplaced"/>
</dbReference>
<evidence type="ECO:0000313" key="2">
    <source>
        <dbReference type="WBParaSite" id="HCON_00154700-00001"/>
    </source>
</evidence>
<sequence length="282" mass="32044">MTHMVFCDICNRKRPVKGARNASCQPKRNAVLLACLVKLNIISLNRARRIFDELVQTTTPTRNHKRFCREHYAESVSFLAAMVEMRTGRDSCYGLDAVPQDVLVDVLEELDLLNNRFDEKLKLNVFDLSTFYNSYASDIQHNTGKWRRCIQELAALRPPVQSAKQEVEEVLSDATLNLPIGALPPSDSSVNQDFFTDIVPKSEPQYPDDPEFPETDPTLMDRYFLVRGKKLMNLFRFCPQCGQQVRRTALTATGTAPVVHFLCDACNSTAMKWEGQDLSMSQ</sequence>
<dbReference type="AlphaFoldDB" id="A0A7I4YXB9"/>
<dbReference type="OrthoDB" id="5876289at2759"/>
<keyword evidence="1" id="KW-1185">Reference proteome</keyword>
<organism evidence="1 2">
    <name type="scientific">Haemonchus contortus</name>
    <name type="common">Barber pole worm</name>
    <dbReference type="NCBI Taxonomy" id="6289"/>
    <lineage>
        <taxon>Eukaryota</taxon>
        <taxon>Metazoa</taxon>
        <taxon>Ecdysozoa</taxon>
        <taxon>Nematoda</taxon>
        <taxon>Chromadorea</taxon>
        <taxon>Rhabditida</taxon>
        <taxon>Rhabditina</taxon>
        <taxon>Rhabditomorpha</taxon>
        <taxon>Strongyloidea</taxon>
        <taxon>Trichostrongylidae</taxon>
        <taxon>Haemonchus</taxon>
    </lineage>
</organism>
<name>A0A7I4YXB9_HAECO</name>
<protein>
    <submittedName>
        <fullName evidence="2">Transcription elongation factor SII</fullName>
    </submittedName>
</protein>
<dbReference type="WBParaSite" id="HCON_00154700-00001">
    <property type="protein sequence ID" value="HCON_00154700-00001"/>
    <property type="gene ID" value="HCON_00154700"/>
</dbReference>
<proteinExistence type="predicted"/>
<accession>A0A7I4YXB9</accession>